<dbReference type="InterPro" id="IPR035093">
    <property type="entry name" value="RelE/ParE_toxin_dom_sf"/>
</dbReference>
<protein>
    <submittedName>
        <fullName evidence="2">ParE toxin of type II toxin-antitoxin system, parDE</fullName>
    </submittedName>
</protein>
<keyword evidence="1" id="KW-1277">Toxin-antitoxin system</keyword>
<dbReference type="EMBL" id="FOLH01000006">
    <property type="protein sequence ID" value="SFC45180.1"/>
    <property type="molecule type" value="Genomic_DNA"/>
</dbReference>
<accession>A0A1I1JI94</accession>
<name>A0A1I1JI94_9GAMM</name>
<proteinExistence type="predicted"/>
<dbReference type="InterPro" id="IPR007712">
    <property type="entry name" value="RelE/ParE_toxin"/>
</dbReference>
<evidence type="ECO:0000256" key="1">
    <source>
        <dbReference type="ARBA" id="ARBA00022649"/>
    </source>
</evidence>
<evidence type="ECO:0000313" key="3">
    <source>
        <dbReference type="Proteomes" id="UP000199058"/>
    </source>
</evidence>
<dbReference type="Proteomes" id="UP000199058">
    <property type="component" value="Unassembled WGS sequence"/>
</dbReference>
<evidence type="ECO:0000313" key="2">
    <source>
        <dbReference type="EMBL" id="SFC45180.1"/>
    </source>
</evidence>
<dbReference type="RefSeq" id="WP_091964707.1">
    <property type="nucleotide sequence ID" value="NZ_FOLH01000006.1"/>
</dbReference>
<dbReference type="OrthoDB" id="9809155at2"/>
<organism evidence="2 3">
    <name type="scientific">Marinospirillum celere</name>
    <dbReference type="NCBI Taxonomy" id="1122252"/>
    <lineage>
        <taxon>Bacteria</taxon>
        <taxon>Pseudomonadati</taxon>
        <taxon>Pseudomonadota</taxon>
        <taxon>Gammaproteobacteria</taxon>
        <taxon>Oceanospirillales</taxon>
        <taxon>Oceanospirillaceae</taxon>
        <taxon>Marinospirillum</taxon>
    </lineage>
</organism>
<keyword evidence="3" id="KW-1185">Reference proteome</keyword>
<dbReference type="STRING" id="1122252.SAMN05660443_2687"/>
<reference evidence="2 3" key="1">
    <citation type="submission" date="2016-10" db="EMBL/GenBank/DDBJ databases">
        <authorList>
            <person name="de Groot N.N."/>
        </authorList>
    </citation>
    <scope>NUCLEOTIDE SEQUENCE [LARGE SCALE GENOMIC DNA]</scope>
    <source>
        <strain evidence="2 3">DSM 18438</strain>
    </source>
</reference>
<gene>
    <name evidence="2" type="ORF">SAMN05660443_2687</name>
</gene>
<dbReference type="AlphaFoldDB" id="A0A1I1JI94"/>
<dbReference type="Gene3D" id="3.30.2310.20">
    <property type="entry name" value="RelE-like"/>
    <property type="match status" value="1"/>
</dbReference>
<sequence>MPRILFTELARQESVDAEAFYELELSGLGKVFRAELKSAIQRIADYPEAWSCERGEIRKCLLHKFPFKVLYSIETDHLLIVALAHQHRNPDYWIDRL</sequence>
<dbReference type="Pfam" id="PF05016">
    <property type="entry name" value="ParE_toxin"/>
    <property type="match status" value="1"/>
</dbReference>